<organism evidence="1 2">
    <name type="scientific">Desulfurobacterium indicum</name>
    <dbReference type="NCBI Taxonomy" id="1914305"/>
    <lineage>
        <taxon>Bacteria</taxon>
        <taxon>Pseudomonadati</taxon>
        <taxon>Aquificota</taxon>
        <taxon>Aquificia</taxon>
        <taxon>Desulfurobacteriales</taxon>
        <taxon>Desulfurobacteriaceae</taxon>
        <taxon>Desulfurobacterium</taxon>
    </lineage>
</organism>
<evidence type="ECO:0000313" key="2">
    <source>
        <dbReference type="Proteomes" id="UP000187408"/>
    </source>
</evidence>
<dbReference type="AlphaFoldDB" id="A0A1R1MKK1"/>
<dbReference type="RefSeq" id="WP_076713268.1">
    <property type="nucleotide sequence ID" value="NZ_MOEN01000023.1"/>
</dbReference>
<name>A0A1R1MKK1_9BACT</name>
<gene>
    <name evidence="1" type="ORF">BLW93_06380</name>
</gene>
<sequence>MGVNLAEFSQKLDRLIYNMSEQNKKAYTTFFDPNPQTVQLPQLDENGNLVTVELPNRALIKKQMWDDFGGAIGQMYKTVYVDAVNGDDLNPGTSDAPFKTLSKALSVIPTGGWGIIFLKSDIVYGGTDNVIVAKDNITAIILKDSSLTTHPKITFNNYTKILHGNNNRLWFNSIDFDFNLSGFTYSPSLFMWNTHVYQGDAGISMGGGLGFDYCNININVDFDYLVYLVMSIPFIKMVNTITTYTNSTGNDYFKITDAAQCVNINFEGSWSIIVNGTVLSDSDISSHIVSIVRDTNGVPRNILSNIIL</sequence>
<reference evidence="1 2" key="1">
    <citation type="submission" date="2016-10" db="EMBL/GenBank/DDBJ databases">
        <title>Genome sequence of a sulfur-reducing bacterium Desulfurobacterium indicum K6013.</title>
        <authorList>
            <person name="Cao J."/>
            <person name="Shao Z."/>
            <person name="Alain K."/>
            <person name="Jebbar M."/>
        </authorList>
    </citation>
    <scope>NUCLEOTIDE SEQUENCE [LARGE SCALE GENOMIC DNA]</scope>
    <source>
        <strain evidence="1 2">K6013</strain>
    </source>
</reference>
<dbReference type="Proteomes" id="UP000187408">
    <property type="component" value="Unassembled WGS sequence"/>
</dbReference>
<dbReference type="STRING" id="1914305.BLW93_06380"/>
<proteinExistence type="predicted"/>
<protein>
    <submittedName>
        <fullName evidence="1">Uncharacterized protein</fullName>
    </submittedName>
</protein>
<evidence type="ECO:0000313" key="1">
    <source>
        <dbReference type="EMBL" id="OMH40230.1"/>
    </source>
</evidence>
<keyword evidence="2" id="KW-1185">Reference proteome</keyword>
<dbReference type="SUPFAM" id="SSF51126">
    <property type="entry name" value="Pectin lyase-like"/>
    <property type="match status" value="1"/>
</dbReference>
<dbReference type="OrthoDB" id="9760240at2"/>
<dbReference type="InterPro" id="IPR011050">
    <property type="entry name" value="Pectin_lyase_fold/virulence"/>
</dbReference>
<comment type="caution">
    <text evidence="1">The sequence shown here is derived from an EMBL/GenBank/DDBJ whole genome shotgun (WGS) entry which is preliminary data.</text>
</comment>
<accession>A0A1R1MKK1</accession>
<dbReference type="EMBL" id="MOEN01000023">
    <property type="protein sequence ID" value="OMH40230.1"/>
    <property type="molecule type" value="Genomic_DNA"/>
</dbReference>